<gene>
    <name evidence="2" type="ORF">EOW66_16090</name>
</gene>
<dbReference type="AlphaFoldDB" id="A0A3S3N8Y2"/>
<evidence type="ECO:0000313" key="3">
    <source>
        <dbReference type="Proteomes" id="UP000288071"/>
    </source>
</evidence>
<evidence type="ECO:0000256" key="1">
    <source>
        <dbReference type="SAM" id="Phobius"/>
    </source>
</evidence>
<keyword evidence="3" id="KW-1185">Reference proteome</keyword>
<organism evidence="2 3">
    <name type="scientific">Paenirhodobacter huangdaonensis</name>
    <dbReference type="NCBI Taxonomy" id="2501515"/>
    <lineage>
        <taxon>Bacteria</taxon>
        <taxon>Pseudomonadati</taxon>
        <taxon>Pseudomonadota</taxon>
        <taxon>Alphaproteobacteria</taxon>
        <taxon>Rhodobacterales</taxon>
        <taxon>Rhodobacter group</taxon>
        <taxon>Paenirhodobacter</taxon>
    </lineage>
</organism>
<dbReference type="Proteomes" id="UP000288071">
    <property type="component" value="Unassembled WGS sequence"/>
</dbReference>
<comment type="caution">
    <text evidence="2">The sequence shown here is derived from an EMBL/GenBank/DDBJ whole genome shotgun (WGS) entry which is preliminary data.</text>
</comment>
<keyword evidence="1" id="KW-0472">Membrane</keyword>
<keyword evidence="1" id="KW-1133">Transmembrane helix</keyword>
<sequence>MAFITPIARPDSPGTSVFDGIFSFGGGLALLTLSVLLILAAAVLREWHHPVSDRRDRPRRPLL</sequence>
<protein>
    <submittedName>
        <fullName evidence="2">Uncharacterized protein</fullName>
    </submittedName>
</protein>
<proteinExistence type="predicted"/>
<feature type="transmembrane region" description="Helical" evidence="1">
    <location>
        <begin position="20"/>
        <end position="44"/>
    </location>
</feature>
<dbReference type="EMBL" id="SAVA01000010">
    <property type="protein sequence ID" value="RWR50027.1"/>
    <property type="molecule type" value="Genomic_DNA"/>
</dbReference>
<evidence type="ECO:0000313" key="2">
    <source>
        <dbReference type="EMBL" id="RWR50027.1"/>
    </source>
</evidence>
<keyword evidence="1" id="KW-0812">Transmembrane</keyword>
<accession>A0A3S3N8Y2</accession>
<name>A0A3S3N8Y2_9RHOB</name>
<reference evidence="2" key="1">
    <citation type="submission" date="2019-01" db="EMBL/GenBank/DDBJ databases">
        <title>Sinorhodobacter populi sp. nov. isolated from the symptomatic bark tissue of Populus euramericana canker.</title>
        <authorList>
            <person name="Xu G."/>
        </authorList>
    </citation>
    <scope>NUCLEOTIDE SEQUENCE [LARGE SCALE GENOMIC DNA]</scope>
    <source>
        <strain evidence="2">CGMCC 1.12963</strain>
    </source>
</reference>
<dbReference type="RefSeq" id="WP_128157307.1">
    <property type="nucleotide sequence ID" value="NZ_JBHSOM010000005.1"/>
</dbReference>
<reference evidence="2" key="2">
    <citation type="submission" date="2019-01" db="EMBL/GenBank/DDBJ databases">
        <authorList>
            <person name="Li Y."/>
        </authorList>
    </citation>
    <scope>NUCLEOTIDE SEQUENCE [LARGE SCALE GENOMIC DNA]</scope>
    <source>
        <strain evidence="2">CGMCC 1.12963</strain>
    </source>
</reference>